<keyword evidence="2 5" id="KW-0808">Transferase</keyword>
<dbReference type="GO" id="GO:0016746">
    <property type="term" value="F:acyltransferase activity"/>
    <property type="evidence" value="ECO:0007669"/>
    <property type="project" value="UniProtKB-KW"/>
</dbReference>
<dbReference type="SUPFAM" id="SSF51161">
    <property type="entry name" value="Trimeric LpxA-like enzymes"/>
    <property type="match status" value="1"/>
</dbReference>
<dbReference type="STRING" id="1220583.GOACH_03_00540"/>
<dbReference type="eggNOG" id="COG1045">
    <property type="taxonomic scope" value="Bacteria"/>
</dbReference>
<dbReference type="CDD" id="cd03354">
    <property type="entry name" value="LbH_SAT"/>
    <property type="match status" value="1"/>
</dbReference>
<evidence type="ECO:0000256" key="3">
    <source>
        <dbReference type="ARBA" id="ARBA00022737"/>
    </source>
</evidence>
<dbReference type="Proteomes" id="UP000010988">
    <property type="component" value="Unassembled WGS sequence"/>
</dbReference>
<keyword evidence="4" id="KW-0012">Acyltransferase</keyword>
<proteinExistence type="inferred from homology"/>
<dbReference type="Pfam" id="PF00132">
    <property type="entry name" value="Hexapep"/>
    <property type="match status" value="1"/>
</dbReference>
<dbReference type="AlphaFoldDB" id="L7KH70"/>
<evidence type="ECO:0000313" key="5">
    <source>
        <dbReference type="EMBL" id="GAC47038.1"/>
    </source>
</evidence>
<dbReference type="InterPro" id="IPR001451">
    <property type="entry name" value="Hexapep"/>
</dbReference>
<evidence type="ECO:0000256" key="4">
    <source>
        <dbReference type="ARBA" id="ARBA00023315"/>
    </source>
</evidence>
<dbReference type="PROSITE" id="PS00101">
    <property type="entry name" value="HEXAPEP_TRANSFERASES"/>
    <property type="match status" value="1"/>
</dbReference>
<dbReference type="InterPro" id="IPR018357">
    <property type="entry name" value="Hexapep_transf_CS"/>
</dbReference>
<comment type="caution">
    <text evidence="5">The sequence shown here is derived from an EMBL/GenBank/DDBJ whole genome shotgun (WGS) entry which is preliminary data.</text>
</comment>
<keyword evidence="3" id="KW-0677">Repeat</keyword>
<dbReference type="PANTHER" id="PTHR42811">
    <property type="entry name" value="SERINE ACETYLTRANSFERASE"/>
    <property type="match status" value="1"/>
</dbReference>
<dbReference type="InterPro" id="IPR011004">
    <property type="entry name" value="Trimer_LpxA-like_sf"/>
</dbReference>
<sequence>MDYGPPKWLCAIYALPLWLIVKKCGMEEKISRETRRWVTCSALGHLENASTFESFAHLIARFPEFRTLVHYRLRFLSFPARLMCRRFWPGRVNLFLVAEQIGDGLFIQHGFATGVDAERIGDDCWINQQVTIGNTPKGKPTIGNRVVVGAGAMVLGPVTIGDDAVVGANATVVTDVAPGSIVVGPKAVELRRGLADRVQD</sequence>
<comment type="similarity">
    <text evidence="1">Belongs to the transferase hexapeptide repeat family.</text>
</comment>
<dbReference type="Gene3D" id="2.160.10.10">
    <property type="entry name" value="Hexapeptide repeat proteins"/>
    <property type="match status" value="1"/>
</dbReference>
<dbReference type="EMBL" id="BANR01000003">
    <property type="protein sequence ID" value="GAC47038.1"/>
    <property type="molecule type" value="Genomic_DNA"/>
</dbReference>
<evidence type="ECO:0000256" key="1">
    <source>
        <dbReference type="ARBA" id="ARBA00007274"/>
    </source>
</evidence>
<organism evidence="5 6">
    <name type="scientific">Gordonia aichiensis NBRC 108223</name>
    <dbReference type="NCBI Taxonomy" id="1220583"/>
    <lineage>
        <taxon>Bacteria</taxon>
        <taxon>Bacillati</taxon>
        <taxon>Actinomycetota</taxon>
        <taxon>Actinomycetes</taxon>
        <taxon>Mycobacteriales</taxon>
        <taxon>Gordoniaceae</taxon>
        <taxon>Gordonia</taxon>
    </lineage>
</organism>
<accession>L7KH70</accession>
<reference evidence="5 6" key="1">
    <citation type="submission" date="2012-12" db="EMBL/GenBank/DDBJ databases">
        <title>Whole genome shotgun sequence of Gordonia aichiensis NBRC 108223.</title>
        <authorList>
            <person name="Isaki-Nakamura S."/>
            <person name="Hosoyama A."/>
            <person name="Tsuchikane K."/>
            <person name="Ando Y."/>
            <person name="Baba S."/>
            <person name="Ohji S."/>
            <person name="Hamada M."/>
            <person name="Tamura T."/>
            <person name="Yamazoe A."/>
            <person name="Yamazaki S."/>
            <person name="Fujita N."/>
        </authorList>
    </citation>
    <scope>NUCLEOTIDE SEQUENCE [LARGE SCALE GENOMIC DNA]</scope>
    <source>
        <strain evidence="5 6">NBRC 108223</strain>
    </source>
</reference>
<name>L7KH70_9ACTN</name>
<keyword evidence="6" id="KW-1185">Reference proteome</keyword>
<dbReference type="RefSeq" id="WP_005169546.1">
    <property type="nucleotide sequence ID" value="NZ_BANR01000003.1"/>
</dbReference>
<dbReference type="InterPro" id="IPR045304">
    <property type="entry name" value="LbH_SAT"/>
</dbReference>
<gene>
    <name evidence="5" type="ORF">GOACH_03_00540</name>
</gene>
<evidence type="ECO:0000256" key="2">
    <source>
        <dbReference type="ARBA" id="ARBA00022679"/>
    </source>
</evidence>
<evidence type="ECO:0000313" key="6">
    <source>
        <dbReference type="Proteomes" id="UP000010988"/>
    </source>
</evidence>
<protein>
    <submittedName>
        <fullName evidence="5">Putative serine acetyltransferase</fullName>
    </submittedName>
</protein>